<dbReference type="Gene3D" id="3.40.50.300">
    <property type="entry name" value="P-loop containing nucleotide triphosphate hydrolases"/>
    <property type="match status" value="1"/>
</dbReference>
<dbReference type="RefSeq" id="WP_100921060.1">
    <property type="nucleotide sequence ID" value="NZ_CP020370.1"/>
</dbReference>
<evidence type="ECO:0008006" key="4">
    <source>
        <dbReference type="Google" id="ProtNLM"/>
    </source>
</evidence>
<gene>
    <name evidence="2" type="ORF">THSYN_22115</name>
</gene>
<dbReference type="InterPro" id="IPR027417">
    <property type="entry name" value="P-loop_NTPase"/>
</dbReference>
<feature type="region of interest" description="Disordered" evidence="1">
    <location>
        <begin position="1"/>
        <end position="25"/>
    </location>
</feature>
<sequence>MTHPIPKDDHPAAVEPHYGSTVRGRQRFSRPEIGAEFDSVLLGGNGAKLFGLRRMGKSTEAVACAERLRTQGLTVVEIDTQGLVSEADLLMRLFASLPAKGWGDRVLQAIGGDGNIAAVAREALRQQNREGLGDVNAYFNTIAVAIERALAAGPAAADNAAQGRILLFVDELPWLCRRILEGDEAKGRQRIDQLFAALRRWRDSGMGMLLIGSIGLVGLGREYRLDMNHLNDLTTLSVPPLGTADEAAAFVNALAAGGQTRGWSPVHTQAVLDESAAYYPAMLQKAFQVLTIGGAAAALERIADLFADKVRPELDKTFFEQFDRRIKLYRAIGEPLAKTIPLICEVVLAAAAPISRDEIRRHIGADLPPSLDEPTAENPPLDEADLGDALEMLREDGFIDVRVARDGSQLWRAASPLVRAWRIRRRGGR</sequence>
<reference evidence="2 3" key="1">
    <citation type="submission" date="2017-03" db="EMBL/GenBank/DDBJ databases">
        <title>Complete genome sequence of Candidatus 'Thiodictyon syntrophicum' sp. nov. strain Cad16T, a photolithoautotroph purple sulfur bacterium isolated from an alpine meromictic lake.</title>
        <authorList>
            <person name="Luedin S.M."/>
            <person name="Pothier J.F."/>
            <person name="Danza F."/>
            <person name="Storelli N."/>
            <person name="Wittwer M."/>
            <person name="Tonolla M."/>
        </authorList>
    </citation>
    <scope>NUCLEOTIDE SEQUENCE [LARGE SCALE GENOMIC DNA]</scope>
    <source>
        <strain evidence="2 3">Cad16T</strain>
    </source>
</reference>
<dbReference type="Proteomes" id="UP000232638">
    <property type="component" value="Chromosome"/>
</dbReference>
<proteinExistence type="predicted"/>
<organism evidence="2 3">
    <name type="scientific">Candidatus Thiodictyon syntrophicum</name>
    <dbReference type="NCBI Taxonomy" id="1166950"/>
    <lineage>
        <taxon>Bacteria</taxon>
        <taxon>Pseudomonadati</taxon>
        <taxon>Pseudomonadota</taxon>
        <taxon>Gammaproteobacteria</taxon>
        <taxon>Chromatiales</taxon>
        <taxon>Chromatiaceae</taxon>
        <taxon>Thiodictyon</taxon>
    </lineage>
</organism>
<dbReference type="OrthoDB" id="7827977at2"/>
<dbReference type="KEGG" id="tsy:THSYN_22115"/>
<name>A0A2K8UE56_9GAMM</name>
<keyword evidence="3" id="KW-1185">Reference proteome</keyword>
<protein>
    <recommendedName>
        <fullName evidence="4">ATP-binding protein</fullName>
    </recommendedName>
</protein>
<dbReference type="AlphaFoldDB" id="A0A2K8UE56"/>
<evidence type="ECO:0000313" key="2">
    <source>
        <dbReference type="EMBL" id="AUB83371.1"/>
    </source>
</evidence>
<feature type="compositionally biased region" description="Basic and acidic residues" evidence="1">
    <location>
        <begin position="1"/>
        <end position="12"/>
    </location>
</feature>
<evidence type="ECO:0000313" key="3">
    <source>
        <dbReference type="Proteomes" id="UP000232638"/>
    </source>
</evidence>
<dbReference type="SUPFAM" id="SSF52540">
    <property type="entry name" value="P-loop containing nucleoside triphosphate hydrolases"/>
    <property type="match status" value="1"/>
</dbReference>
<dbReference type="EMBL" id="CP020370">
    <property type="protein sequence ID" value="AUB83371.1"/>
    <property type="molecule type" value="Genomic_DNA"/>
</dbReference>
<evidence type="ECO:0000256" key="1">
    <source>
        <dbReference type="SAM" id="MobiDB-lite"/>
    </source>
</evidence>
<accession>A0A2K8UE56</accession>